<dbReference type="EMBL" id="JBHSJG010000053">
    <property type="protein sequence ID" value="MFC4989687.1"/>
    <property type="molecule type" value="Genomic_DNA"/>
</dbReference>
<evidence type="ECO:0000256" key="4">
    <source>
        <dbReference type="ARBA" id="ARBA00023136"/>
    </source>
</evidence>
<feature type="transmembrane region" description="Helical" evidence="5">
    <location>
        <begin position="363"/>
        <end position="383"/>
    </location>
</feature>
<feature type="transmembrane region" description="Helical" evidence="5">
    <location>
        <begin position="243"/>
        <end position="260"/>
    </location>
</feature>
<feature type="transmembrane region" description="Helical" evidence="5">
    <location>
        <begin position="216"/>
        <end position="236"/>
    </location>
</feature>
<evidence type="ECO:0000313" key="8">
    <source>
        <dbReference type="Proteomes" id="UP001595925"/>
    </source>
</evidence>
<feature type="transmembrane region" description="Helical" evidence="5">
    <location>
        <begin position="163"/>
        <end position="185"/>
    </location>
</feature>
<sequence>MASSPFLRRLSPLRHLLSFEVVFALFLFAGVYKASPHLDWTPYDLTATFAALVSLVAVILVLTGRVDFRIESLLLASLLAVFVTYALFSLRWTPGNGYATEKAFRLASVTTLSFLGCAFVVSKARIRLRRFLATTLALALVTAAAALYLLYLHGPVRIEPFNTVYLTTGRMIGFGVVIVGTYLLFSSTSIWRSFVGVSLFVPLLVALSVLDGRGPFAAAIITVGLLVPLALVVTPLRYWPIRLVPVIGAIGSIGALLYYFRDTLRLVEKFESIFAGNTAPSYTNRVDYITAGIDVWLSGNTVVGHGLGSWPAVSGQRAHWPHNIVIELLVELGLVGTVLFFLLILVGLYFTLEGYLTTLEPEYVAVFAILCYTFLNALVTGNFNDNRFLFAAIGLLCYRVHAGTAPPLLSIAEIRSRTTQFSNSD</sequence>
<accession>A0ABD5QJ92</accession>
<evidence type="ECO:0000256" key="2">
    <source>
        <dbReference type="ARBA" id="ARBA00022692"/>
    </source>
</evidence>
<feature type="transmembrane region" description="Helical" evidence="5">
    <location>
        <begin position="74"/>
        <end position="92"/>
    </location>
</feature>
<keyword evidence="4 5" id="KW-0472">Membrane</keyword>
<keyword evidence="3 5" id="KW-1133">Transmembrane helix</keyword>
<evidence type="ECO:0000256" key="1">
    <source>
        <dbReference type="ARBA" id="ARBA00004141"/>
    </source>
</evidence>
<dbReference type="AlphaFoldDB" id="A0ABD5QJ92"/>
<feature type="transmembrane region" description="Helical" evidence="5">
    <location>
        <begin position="43"/>
        <end position="62"/>
    </location>
</feature>
<protein>
    <submittedName>
        <fullName evidence="7">O-antigen ligase family protein</fullName>
    </submittedName>
</protein>
<dbReference type="GO" id="GO:0016874">
    <property type="term" value="F:ligase activity"/>
    <property type="evidence" value="ECO:0007669"/>
    <property type="project" value="UniProtKB-KW"/>
</dbReference>
<dbReference type="PANTHER" id="PTHR37422">
    <property type="entry name" value="TEICHURONIC ACID BIOSYNTHESIS PROTEIN TUAE"/>
    <property type="match status" value="1"/>
</dbReference>
<reference evidence="7 8" key="1">
    <citation type="journal article" date="2019" name="Int. J. Syst. Evol. Microbiol.">
        <title>The Global Catalogue of Microorganisms (GCM) 10K type strain sequencing project: providing services to taxonomists for standard genome sequencing and annotation.</title>
        <authorList>
            <consortium name="The Broad Institute Genomics Platform"/>
            <consortium name="The Broad Institute Genome Sequencing Center for Infectious Disease"/>
            <person name="Wu L."/>
            <person name="Ma J."/>
        </authorList>
    </citation>
    <scope>NUCLEOTIDE SEQUENCE [LARGE SCALE GENOMIC DNA]</scope>
    <source>
        <strain evidence="7 8">CGMCC 1.15824</strain>
    </source>
</reference>
<dbReference type="Proteomes" id="UP001595925">
    <property type="component" value="Unassembled WGS sequence"/>
</dbReference>
<feature type="transmembrane region" description="Helical" evidence="5">
    <location>
        <begin position="104"/>
        <end position="124"/>
    </location>
</feature>
<feature type="domain" description="O-antigen ligase-related" evidence="6">
    <location>
        <begin position="218"/>
        <end position="341"/>
    </location>
</feature>
<name>A0ABD5QJ92_9EURY</name>
<comment type="subcellular location">
    <subcellularLocation>
        <location evidence="1">Membrane</location>
        <topology evidence="1">Multi-pass membrane protein</topology>
    </subcellularLocation>
</comment>
<dbReference type="RefSeq" id="WP_224829314.1">
    <property type="nucleotide sequence ID" value="NZ_JAIVEF010000019.1"/>
</dbReference>
<feature type="transmembrane region" description="Helical" evidence="5">
    <location>
        <begin position="190"/>
        <end position="210"/>
    </location>
</feature>
<organism evidence="7 8">
    <name type="scientific">Saliphagus infecundisoli</name>
    <dbReference type="NCBI Taxonomy" id="1849069"/>
    <lineage>
        <taxon>Archaea</taxon>
        <taxon>Methanobacteriati</taxon>
        <taxon>Methanobacteriota</taxon>
        <taxon>Stenosarchaea group</taxon>
        <taxon>Halobacteria</taxon>
        <taxon>Halobacteriales</taxon>
        <taxon>Natrialbaceae</taxon>
        <taxon>Saliphagus</taxon>
    </lineage>
</organism>
<evidence type="ECO:0000256" key="3">
    <source>
        <dbReference type="ARBA" id="ARBA00022989"/>
    </source>
</evidence>
<keyword evidence="7" id="KW-0436">Ligase</keyword>
<evidence type="ECO:0000256" key="5">
    <source>
        <dbReference type="SAM" id="Phobius"/>
    </source>
</evidence>
<dbReference type="PANTHER" id="PTHR37422:SF17">
    <property type="entry name" value="O-ANTIGEN LIGASE"/>
    <property type="match status" value="1"/>
</dbReference>
<feature type="transmembrane region" description="Helical" evidence="5">
    <location>
        <begin position="12"/>
        <end position="31"/>
    </location>
</feature>
<proteinExistence type="predicted"/>
<dbReference type="Pfam" id="PF04932">
    <property type="entry name" value="Wzy_C"/>
    <property type="match status" value="1"/>
</dbReference>
<feature type="transmembrane region" description="Helical" evidence="5">
    <location>
        <begin position="328"/>
        <end position="351"/>
    </location>
</feature>
<dbReference type="InterPro" id="IPR007016">
    <property type="entry name" value="O-antigen_ligase-rel_domated"/>
</dbReference>
<keyword evidence="8" id="KW-1185">Reference proteome</keyword>
<comment type="caution">
    <text evidence="7">The sequence shown here is derived from an EMBL/GenBank/DDBJ whole genome shotgun (WGS) entry which is preliminary data.</text>
</comment>
<keyword evidence="2 5" id="KW-0812">Transmembrane</keyword>
<dbReference type="InterPro" id="IPR051533">
    <property type="entry name" value="WaaL-like"/>
</dbReference>
<dbReference type="GO" id="GO:0016020">
    <property type="term" value="C:membrane"/>
    <property type="evidence" value="ECO:0007669"/>
    <property type="project" value="UniProtKB-SubCell"/>
</dbReference>
<feature type="transmembrane region" description="Helical" evidence="5">
    <location>
        <begin position="389"/>
        <end position="409"/>
    </location>
</feature>
<gene>
    <name evidence="7" type="ORF">ACFPFO_18380</name>
</gene>
<feature type="transmembrane region" description="Helical" evidence="5">
    <location>
        <begin position="131"/>
        <end position="151"/>
    </location>
</feature>
<evidence type="ECO:0000313" key="7">
    <source>
        <dbReference type="EMBL" id="MFC4989687.1"/>
    </source>
</evidence>
<evidence type="ECO:0000259" key="6">
    <source>
        <dbReference type="Pfam" id="PF04932"/>
    </source>
</evidence>